<dbReference type="PANTHER" id="PTHR48100:SF1">
    <property type="entry name" value="HISTIDINE PHOSPHATASE FAMILY PROTEIN-RELATED"/>
    <property type="match status" value="1"/>
</dbReference>
<feature type="binding site" evidence="2">
    <location>
        <position position="58"/>
    </location>
    <ligand>
        <name>substrate</name>
    </ligand>
</feature>
<dbReference type="Gene3D" id="3.40.50.1240">
    <property type="entry name" value="Phosphoglycerate mutase-like"/>
    <property type="match status" value="1"/>
</dbReference>
<name>A0A1Y0VRZ3_PEDPE</name>
<feature type="binding site" evidence="2">
    <location>
        <begin position="7"/>
        <end position="14"/>
    </location>
    <ligand>
        <name>substrate</name>
    </ligand>
</feature>
<sequence>MDLTIVRHSISSDNGRGLISGAGSDVDLSEAGIELAQEAQRAFDWNQFDQVFSSPMRRARQTAELLLGDQASAINFDERLTEMNFGDWDGTAEDAIFEQYPEIFNQMGMFNEKYSDYAPNSESYDELVNRVTGFLDELKQKYPTASILLICHGMTTRALFAALLHVSPAQFGKIGNVTLNQIHLDETNHFEPRIDLYNQKLN</sequence>
<dbReference type="SMART" id="SM00855">
    <property type="entry name" value="PGAM"/>
    <property type="match status" value="1"/>
</dbReference>
<dbReference type="InterPro" id="IPR013078">
    <property type="entry name" value="His_Pase_superF_clade-1"/>
</dbReference>
<accession>A0A1Y0VRZ3</accession>
<dbReference type="AlphaFoldDB" id="A0A1Y0VRZ3"/>
<dbReference type="PANTHER" id="PTHR48100">
    <property type="entry name" value="BROAD-SPECIFICITY PHOSPHATASE YOR283W-RELATED"/>
    <property type="match status" value="1"/>
</dbReference>
<evidence type="ECO:0000256" key="1">
    <source>
        <dbReference type="PIRSR" id="PIRSR613078-1"/>
    </source>
</evidence>
<dbReference type="GO" id="GO:0004619">
    <property type="term" value="F:phosphoglycerate mutase activity"/>
    <property type="evidence" value="ECO:0007669"/>
    <property type="project" value="UniProtKB-EC"/>
</dbReference>
<proteinExistence type="predicted"/>
<dbReference type="PIRSF" id="PIRSF000709">
    <property type="entry name" value="6PFK_2-Ptase"/>
    <property type="match status" value="1"/>
</dbReference>
<dbReference type="EMBL" id="CP021474">
    <property type="protein sequence ID" value="ARW18906.1"/>
    <property type="molecule type" value="Genomic_DNA"/>
</dbReference>
<reference evidence="3 4" key="1">
    <citation type="submission" date="2017-05" db="EMBL/GenBank/DDBJ databases">
        <title>Genome sequence of Pediococcus pentosaceus strain SRCM100892.</title>
        <authorList>
            <person name="Cho S.H."/>
        </authorList>
    </citation>
    <scope>NUCLEOTIDE SEQUENCE [LARGE SCALE GENOMIC DNA]</scope>
    <source>
        <strain evidence="3 4">SRCM100892</strain>
    </source>
</reference>
<dbReference type="CDD" id="cd07067">
    <property type="entry name" value="HP_PGM_like"/>
    <property type="match status" value="1"/>
</dbReference>
<evidence type="ECO:0000313" key="4">
    <source>
        <dbReference type="Proteomes" id="UP000196118"/>
    </source>
</evidence>
<evidence type="ECO:0000256" key="2">
    <source>
        <dbReference type="PIRSR" id="PIRSR613078-2"/>
    </source>
</evidence>
<dbReference type="EC" id="5.4.2.12" evidence="3"/>
<gene>
    <name evidence="3" type="primary">gpmB</name>
    <name evidence="3" type="ORF">S100892_00301</name>
</gene>
<feature type="active site" description="Tele-phosphohistidine intermediate" evidence="1">
    <location>
        <position position="8"/>
    </location>
</feature>
<dbReference type="RefSeq" id="WP_094104252.1">
    <property type="nucleotide sequence ID" value="NZ_CP085178.1"/>
</dbReference>
<dbReference type="GO" id="GO:0016791">
    <property type="term" value="F:phosphatase activity"/>
    <property type="evidence" value="ECO:0007669"/>
    <property type="project" value="TreeGrafter"/>
</dbReference>
<keyword evidence="3" id="KW-0413">Isomerase</keyword>
<feature type="active site" description="Proton donor/acceptor" evidence="1">
    <location>
        <position position="82"/>
    </location>
</feature>
<dbReference type="InterPro" id="IPR029033">
    <property type="entry name" value="His_PPase_superfam"/>
</dbReference>
<dbReference type="Pfam" id="PF00300">
    <property type="entry name" value="His_Phos_1"/>
    <property type="match status" value="1"/>
</dbReference>
<evidence type="ECO:0000313" key="3">
    <source>
        <dbReference type="EMBL" id="ARW18906.1"/>
    </source>
</evidence>
<organism evidence="3 4">
    <name type="scientific">Pediococcus pentosaceus</name>
    <dbReference type="NCBI Taxonomy" id="1255"/>
    <lineage>
        <taxon>Bacteria</taxon>
        <taxon>Bacillati</taxon>
        <taxon>Bacillota</taxon>
        <taxon>Bacilli</taxon>
        <taxon>Lactobacillales</taxon>
        <taxon>Lactobacillaceae</taxon>
        <taxon>Pediococcus</taxon>
    </lineage>
</organism>
<protein>
    <submittedName>
        <fullName evidence="3">Phosphoglycerate mutase (2,3-diphosphoglycerate-independent)</fullName>
        <ecNumber evidence="3">5.4.2.12</ecNumber>
    </submittedName>
</protein>
<dbReference type="GO" id="GO:0005737">
    <property type="term" value="C:cytoplasm"/>
    <property type="evidence" value="ECO:0007669"/>
    <property type="project" value="TreeGrafter"/>
</dbReference>
<dbReference type="InterPro" id="IPR050275">
    <property type="entry name" value="PGM_Phosphatase"/>
</dbReference>
<dbReference type="SUPFAM" id="SSF53254">
    <property type="entry name" value="Phosphoglycerate mutase-like"/>
    <property type="match status" value="1"/>
</dbReference>
<dbReference type="Proteomes" id="UP000196118">
    <property type="component" value="Chromosome"/>
</dbReference>